<accession>A0A1F6AIC4</accession>
<keyword evidence="2" id="KW-1133">Transmembrane helix</keyword>
<evidence type="ECO:0008006" key="5">
    <source>
        <dbReference type="Google" id="ProtNLM"/>
    </source>
</evidence>
<comment type="caution">
    <text evidence="3">The sequence shown here is derived from an EMBL/GenBank/DDBJ whole genome shotgun (WGS) entry which is preliminary data.</text>
</comment>
<sequence length="101" mass="11463">MSENNRDVKFWVGFFIGGFIGAVVLFFLGTKEGKKRGKDILDEFADKLESFERKGEEIKGEIAETATEKIDSALAHIEALQERGRETTAALRRRFKNVPKK</sequence>
<evidence type="ECO:0000313" key="4">
    <source>
        <dbReference type="Proteomes" id="UP000178759"/>
    </source>
</evidence>
<feature type="transmembrane region" description="Helical" evidence="2">
    <location>
        <begin position="12"/>
        <end position="29"/>
    </location>
</feature>
<keyword evidence="2" id="KW-0472">Membrane</keyword>
<organism evidence="3 4">
    <name type="scientific">Candidatus Gottesmanbacteria bacterium RIFCSPLOWO2_01_FULL_43_11b</name>
    <dbReference type="NCBI Taxonomy" id="1798392"/>
    <lineage>
        <taxon>Bacteria</taxon>
        <taxon>Candidatus Gottesmaniibacteriota</taxon>
    </lineage>
</organism>
<evidence type="ECO:0000256" key="2">
    <source>
        <dbReference type="SAM" id="Phobius"/>
    </source>
</evidence>
<feature type="coiled-coil region" evidence="1">
    <location>
        <begin position="41"/>
        <end position="83"/>
    </location>
</feature>
<keyword evidence="1" id="KW-0175">Coiled coil</keyword>
<proteinExistence type="predicted"/>
<reference evidence="3 4" key="1">
    <citation type="journal article" date="2016" name="Nat. Commun.">
        <title>Thousands of microbial genomes shed light on interconnected biogeochemical processes in an aquifer system.</title>
        <authorList>
            <person name="Anantharaman K."/>
            <person name="Brown C.T."/>
            <person name="Hug L.A."/>
            <person name="Sharon I."/>
            <person name="Castelle C.J."/>
            <person name="Probst A.J."/>
            <person name="Thomas B.C."/>
            <person name="Singh A."/>
            <person name="Wilkins M.J."/>
            <person name="Karaoz U."/>
            <person name="Brodie E.L."/>
            <person name="Williams K.H."/>
            <person name="Hubbard S.S."/>
            <person name="Banfield J.F."/>
        </authorList>
    </citation>
    <scope>NUCLEOTIDE SEQUENCE [LARGE SCALE GENOMIC DNA]</scope>
</reference>
<gene>
    <name evidence="3" type="ORF">A3A79_03530</name>
</gene>
<keyword evidence="2" id="KW-0812">Transmembrane</keyword>
<evidence type="ECO:0000313" key="3">
    <source>
        <dbReference type="EMBL" id="OGG24232.1"/>
    </source>
</evidence>
<dbReference type="STRING" id="1798392.A3A79_03530"/>
<dbReference type="EMBL" id="MFJV01000001">
    <property type="protein sequence ID" value="OGG24232.1"/>
    <property type="molecule type" value="Genomic_DNA"/>
</dbReference>
<protein>
    <recommendedName>
        <fullName evidence="5">YtxH domain-containing protein</fullName>
    </recommendedName>
</protein>
<dbReference type="AlphaFoldDB" id="A0A1F6AIC4"/>
<dbReference type="Proteomes" id="UP000178759">
    <property type="component" value="Unassembled WGS sequence"/>
</dbReference>
<evidence type="ECO:0000256" key="1">
    <source>
        <dbReference type="SAM" id="Coils"/>
    </source>
</evidence>
<name>A0A1F6AIC4_9BACT</name>